<evidence type="ECO:0000313" key="3">
    <source>
        <dbReference type="Proteomes" id="UP000070578"/>
    </source>
</evidence>
<evidence type="ECO:0000256" key="1">
    <source>
        <dbReference type="SAM" id="SignalP"/>
    </source>
</evidence>
<dbReference type="Proteomes" id="UP000070578">
    <property type="component" value="Unassembled WGS sequence"/>
</dbReference>
<dbReference type="AlphaFoldDB" id="A0A139BRD9"/>
<proteinExistence type="predicted"/>
<feature type="chain" id="PRO_5007483896" evidence="1">
    <location>
        <begin position="20"/>
        <end position="169"/>
    </location>
</feature>
<accession>A0A139BRD9</accession>
<keyword evidence="1" id="KW-0732">Signal</keyword>
<organism evidence="2 3">
    <name type="scientific">Candidatus Gallionella acididurans</name>
    <dbReference type="NCBI Taxonomy" id="1796491"/>
    <lineage>
        <taxon>Bacteria</taxon>
        <taxon>Pseudomonadati</taxon>
        <taxon>Pseudomonadota</taxon>
        <taxon>Betaproteobacteria</taxon>
        <taxon>Nitrosomonadales</taxon>
        <taxon>Gallionellaceae</taxon>
        <taxon>Gallionella</taxon>
    </lineage>
</organism>
<name>A0A139BRD9_9PROT</name>
<gene>
    <name evidence="2" type="ORF">AWT59_2353</name>
</gene>
<sequence length="169" mass="17764">MKNLVLVLVAVFFISQAYAEGGHGMGRGGGWGGRGGMERGGGWGGRGGMERGGDWGRGGWGRDGWGRGGWEGGGWGWGGWGWGDNWIFPALVGGAIVYDMNQPPTVYVQPSPAYDPGNAVNVAPAPVQYWYYCASANAYYPYVPSCPTGWQAVPATPPAPLSRVPAPAQ</sequence>
<feature type="signal peptide" evidence="1">
    <location>
        <begin position="1"/>
        <end position="19"/>
    </location>
</feature>
<reference evidence="2 3" key="1">
    <citation type="submission" date="2016-02" db="EMBL/GenBank/DDBJ databases">
        <authorList>
            <person name="Wen L."/>
            <person name="He K."/>
            <person name="Yang H."/>
        </authorList>
    </citation>
    <scope>NUCLEOTIDE SEQUENCE [LARGE SCALE GENOMIC DNA]</scope>
    <source>
        <strain evidence="2">ShG14-8</strain>
    </source>
</reference>
<evidence type="ECO:0000313" key="2">
    <source>
        <dbReference type="EMBL" id="KXS31522.1"/>
    </source>
</evidence>
<reference evidence="2 3" key="2">
    <citation type="submission" date="2016-03" db="EMBL/GenBank/DDBJ databases">
        <title>New uncultured bacterium of the family Gallionellaceae from acid mine drainage: description and reconstruction of genome based on metagenomic analysis of microbial community.</title>
        <authorList>
            <person name="Kadnikov V."/>
            <person name="Ivasenko D."/>
            <person name="Beletsky A."/>
            <person name="Mardanov A."/>
            <person name="Danilova E."/>
            <person name="Pimenov N."/>
            <person name="Karnachuk O."/>
            <person name="Ravin N."/>
        </authorList>
    </citation>
    <scope>NUCLEOTIDE SEQUENCE [LARGE SCALE GENOMIC DNA]</scope>
    <source>
        <strain evidence="2">ShG14-8</strain>
    </source>
</reference>
<dbReference type="EMBL" id="LSLI01000070">
    <property type="protein sequence ID" value="KXS31522.1"/>
    <property type="molecule type" value="Genomic_DNA"/>
</dbReference>
<protein>
    <submittedName>
        <fullName evidence="2">Uncharacterized protein</fullName>
    </submittedName>
</protein>
<comment type="caution">
    <text evidence="2">The sequence shown here is derived from an EMBL/GenBank/DDBJ whole genome shotgun (WGS) entry which is preliminary data.</text>
</comment>